<organism evidence="1">
    <name type="scientific">uncultured Caudovirales phage</name>
    <dbReference type="NCBI Taxonomy" id="2100421"/>
    <lineage>
        <taxon>Viruses</taxon>
        <taxon>Duplodnaviria</taxon>
        <taxon>Heunggongvirae</taxon>
        <taxon>Uroviricota</taxon>
        <taxon>Caudoviricetes</taxon>
        <taxon>Peduoviridae</taxon>
        <taxon>Maltschvirus</taxon>
        <taxon>Maltschvirus maltsch</taxon>
    </lineage>
</organism>
<accession>A0A6J5QGG2</accession>
<evidence type="ECO:0000313" key="1">
    <source>
        <dbReference type="EMBL" id="CAB4180591.1"/>
    </source>
</evidence>
<reference evidence="1" key="1">
    <citation type="submission" date="2020-05" db="EMBL/GenBank/DDBJ databases">
        <authorList>
            <person name="Chiriac C."/>
            <person name="Salcher M."/>
            <person name="Ghai R."/>
            <person name="Kavagutti S V."/>
        </authorList>
    </citation>
    <scope>NUCLEOTIDE SEQUENCE</scope>
</reference>
<sequence>MARKAIFDILKVNRLFHPRGVIGSASLAAAADGSNITLGTITLKDENGSNLTGQRAIEVFLSDDAAGDGITGTTASGAFAVKTAGTTGRDLTDFTAKKHKRVLTAVADGKYAFNITDTGKTQFYVCVVCPLTGKVFVAGRLLTANYG</sequence>
<proteinExistence type="predicted"/>
<dbReference type="EMBL" id="LR796994">
    <property type="protein sequence ID" value="CAB4180591.1"/>
    <property type="molecule type" value="Genomic_DNA"/>
</dbReference>
<name>A0A6J5QGG2_9CAUD</name>
<gene>
    <name evidence="1" type="ORF">UFOVP1040_83</name>
</gene>
<protein>
    <submittedName>
        <fullName evidence="1">Uncharacterized protein</fullName>
    </submittedName>
</protein>